<dbReference type="Pfam" id="PF20430">
    <property type="entry name" value="Eplus_motif"/>
    <property type="match status" value="1"/>
</dbReference>
<feature type="compositionally biased region" description="Low complexity" evidence="3">
    <location>
        <begin position="19"/>
        <end position="31"/>
    </location>
</feature>
<dbReference type="InterPro" id="IPR011990">
    <property type="entry name" value="TPR-like_helical_dom_sf"/>
</dbReference>
<dbReference type="GO" id="GO:0003723">
    <property type="term" value="F:RNA binding"/>
    <property type="evidence" value="ECO:0007669"/>
    <property type="project" value="InterPro"/>
</dbReference>
<evidence type="ECO:0000313" key="5">
    <source>
        <dbReference type="EMBL" id="KAK1300440.1"/>
    </source>
</evidence>
<evidence type="ECO:0000256" key="3">
    <source>
        <dbReference type="SAM" id="MobiDB-lite"/>
    </source>
</evidence>
<dbReference type="Pfam" id="PF14432">
    <property type="entry name" value="DYW_deaminase"/>
    <property type="match status" value="1"/>
</dbReference>
<name>A0AAV9DH85_ACOCL</name>
<gene>
    <name evidence="5" type="primary">PCMP-H48</name>
    <name evidence="5" type="ORF">QJS10_CPB13g00486</name>
</gene>
<evidence type="ECO:0000256" key="2">
    <source>
        <dbReference type="PROSITE-ProRule" id="PRU00708"/>
    </source>
</evidence>
<comment type="caution">
    <text evidence="5">The sequence shown here is derived from an EMBL/GenBank/DDBJ whole genome shotgun (WGS) entry which is preliminary data.</text>
</comment>
<evidence type="ECO:0000256" key="1">
    <source>
        <dbReference type="ARBA" id="ARBA00022737"/>
    </source>
</evidence>
<dbReference type="PROSITE" id="PS51375">
    <property type="entry name" value="PPR"/>
    <property type="match status" value="3"/>
</dbReference>
<dbReference type="Gene3D" id="1.25.40.10">
    <property type="entry name" value="Tetratricopeptide repeat domain"/>
    <property type="match status" value="4"/>
</dbReference>
<dbReference type="Pfam" id="PF01535">
    <property type="entry name" value="PPR"/>
    <property type="match status" value="4"/>
</dbReference>
<dbReference type="InterPro" id="IPR046849">
    <property type="entry name" value="E2_motif"/>
</dbReference>
<keyword evidence="6" id="KW-1185">Reference proteome</keyword>
<dbReference type="InterPro" id="IPR046960">
    <property type="entry name" value="PPR_At4g14850-like_plant"/>
</dbReference>
<dbReference type="InterPro" id="IPR032867">
    <property type="entry name" value="DYW_dom"/>
</dbReference>
<dbReference type="Proteomes" id="UP001180020">
    <property type="component" value="Unassembled WGS sequence"/>
</dbReference>
<dbReference type="FunFam" id="1.25.40.10:FF:000348">
    <property type="entry name" value="Pentatricopeptide repeat-containing protein chloroplastic"/>
    <property type="match status" value="1"/>
</dbReference>
<organism evidence="5 6">
    <name type="scientific">Acorus calamus</name>
    <name type="common">Sweet flag</name>
    <dbReference type="NCBI Taxonomy" id="4465"/>
    <lineage>
        <taxon>Eukaryota</taxon>
        <taxon>Viridiplantae</taxon>
        <taxon>Streptophyta</taxon>
        <taxon>Embryophyta</taxon>
        <taxon>Tracheophyta</taxon>
        <taxon>Spermatophyta</taxon>
        <taxon>Magnoliopsida</taxon>
        <taxon>Liliopsida</taxon>
        <taxon>Acoraceae</taxon>
        <taxon>Acorus</taxon>
    </lineage>
</organism>
<proteinExistence type="predicted"/>
<dbReference type="EMBL" id="JAUJYO010000013">
    <property type="protein sequence ID" value="KAK1300440.1"/>
    <property type="molecule type" value="Genomic_DNA"/>
</dbReference>
<dbReference type="PANTHER" id="PTHR47926:SF456">
    <property type="entry name" value="PENTATRICOPEPTIDE REPEAT-CONTAINING PROTEIN ELI1, CHLOROPLASTIC"/>
    <property type="match status" value="1"/>
</dbReference>
<feature type="repeat" description="PPR" evidence="2">
    <location>
        <begin position="99"/>
        <end position="133"/>
    </location>
</feature>
<dbReference type="Pfam" id="PF13041">
    <property type="entry name" value="PPR_2"/>
    <property type="match status" value="3"/>
</dbReference>
<dbReference type="InterPro" id="IPR046848">
    <property type="entry name" value="E_motif"/>
</dbReference>
<reference evidence="5" key="2">
    <citation type="submission" date="2023-06" db="EMBL/GenBank/DDBJ databases">
        <authorList>
            <person name="Ma L."/>
            <person name="Liu K.-W."/>
            <person name="Li Z."/>
            <person name="Hsiao Y.-Y."/>
            <person name="Qi Y."/>
            <person name="Fu T."/>
            <person name="Tang G."/>
            <person name="Zhang D."/>
            <person name="Sun W.-H."/>
            <person name="Liu D.-K."/>
            <person name="Li Y."/>
            <person name="Chen G.-Z."/>
            <person name="Liu X.-D."/>
            <person name="Liao X.-Y."/>
            <person name="Jiang Y.-T."/>
            <person name="Yu X."/>
            <person name="Hao Y."/>
            <person name="Huang J."/>
            <person name="Zhao X.-W."/>
            <person name="Ke S."/>
            <person name="Chen Y.-Y."/>
            <person name="Wu W.-L."/>
            <person name="Hsu J.-L."/>
            <person name="Lin Y.-F."/>
            <person name="Huang M.-D."/>
            <person name="Li C.-Y."/>
            <person name="Huang L."/>
            <person name="Wang Z.-W."/>
            <person name="Zhao X."/>
            <person name="Zhong W.-Y."/>
            <person name="Peng D.-H."/>
            <person name="Ahmad S."/>
            <person name="Lan S."/>
            <person name="Zhang J.-S."/>
            <person name="Tsai W.-C."/>
            <person name="Van De Peer Y."/>
            <person name="Liu Z.-J."/>
        </authorList>
    </citation>
    <scope>NUCLEOTIDE SEQUENCE</scope>
    <source>
        <strain evidence="5">CP</strain>
        <tissue evidence="5">Leaves</tissue>
    </source>
</reference>
<evidence type="ECO:0000259" key="4">
    <source>
        <dbReference type="Pfam" id="PF14432"/>
    </source>
</evidence>
<dbReference type="InterPro" id="IPR002885">
    <property type="entry name" value="PPR_rpt"/>
</dbReference>
<feature type="region of interest" description="Disordered" evidence="3">
    <location>
        <begin position="1"/>
        <end position="31"/>
    </location>
</feature>
<feature type="domain" description="DYW" evidence="4">
    <location>
        <begin position="544"/>
        <end position="636"/>
    </location>
</feature>
<dbReference type="GO" id="GO:0009451">
    <property type="term" value="P:RNA modification"/>
    <property type="evidence" value="ECO:0007669"/>
    <property type="project" value="InterPro"/>
</dbReference>
<feature type="repeat" description="PPR" evidence="2">
    <location>
        <begin position="227"/>
        <end position="261"/>
    </location>
</feature>
<keyword evidence="1" id="KW-0677">Repeat</keyword>
<dbReference type="PANTHER" id="PTHR47926">
    <property type="entry name" value="PENTATRICOPEPTIDE REPEAT-CONTAINING PROTEIN"/>
    <property type="match status" value="1"/>
</dbReference>
<accession>A0AAV9DH85</accession>
<protein>
    <submittedName>
        <fullName evidence="5">Pentatricopeptide repeat-containing protein</fullName>
    </submittedName>
</protein>
<dbReference type="Pfam" id="PF20431">
    <property type="entry name" value="E_motif"/>
    <property type="match status" value="1"/>
</dbReference>
<sequence length="636" mass="69918">MMLTMSIPTRLPLSPPPSTSTSTSTSTSHPSPVLLPDRACTLLDGCATIPRLLEIHAAALRAGIHSHPIVNFKLQRTYASLGRLDRSLSLFFSLTDSPNVYLWTSLIHSHASRALHSQALSLFSLMLSSGVAPNAHTYSSILKSCPLNQGRAVHSHVVKSSLANEPYVRTTLLDMYARAGDTESASHLFETMTDRTLVTSTAMITCHAKNGSVDDARRVFDSTIDRDVVCWNAMIDGYTQHGRPNEALSLFRDMLSSKIRFNDVSVLSVASACAQLGALESGRWIHAYAKSNGIDVGEAQVGTALVDMYCKCGSLEDARLVFDGIGNKDVVAWNSMIVGYAVNGLSREALRLFSDMTQLKLRPTDITFIGVLSACGHAGLVDEGRRLFHSMKEDYAIEPKIEHYGCLIDVLSRAGHVEEAYELVKSMPMEPDQVLWGTLLGACKLHGNASLGEEIAEFLVANGLANSGTYTLLSNIYASKGDWKNVARARALMKEHKIQKEPGCSSIEVDGRVYEFLMGDLSHPKSGDIYAMLEELREALKARGYVPRTELVLHDVDEAEKERVLSVHSERLAIAFGLISTRPGTPIRIVKNLRVCLDCHEVTKLISKITGRRIVVRDRNRFHHFVDGACSCGDYW</sequence>
<dbReference type="AlphaFoldDB" id="A0AAV9DH85"/>
<reference evidence="5" key="1">
    <citation type="journal article" date="2023" name="Nat. Commun.">
        <title>Diploid and tetraploid genomes of Acorus and the evolution of monocots.</title>
        <authorList>
            <person name="Ma L."/>
            <person name="Liu K.W."/>
            <person name="Li Z."/>
            <person name="Hsiao Y.Y."/>
            <person name="Qi Y."/>
            <person name="Fu T."/>
            <person name="Tang G.D."/>
            <person name="Zhang D."/>
            <person name="Sun W.H."/>
            <person name="Liu D.K."/>
            <person name="Li Y."/>
            <person name="Chen G.Z."/>
            <person name="Liu X.D."/>
            <person name="Liao X.Y."/>
            <person name="Jiang Y.T."/>
            <person name="Yu X."/>
            <person name="Hao Y."/>
            <person name="Huang J."/>
            <person name="Zhao X.W."/>
            <person name="Ke S."/>
            <person name="Chen Y.Y."/>
            <person name="Wu W.L."/>
            <person name="Hsu J.L."/>
            <person name="Lin Y.F."/>
            <person name="Huang M.D."/>
            <person name="Li C.Y."/>
            <person name="Huang L."/>
            <person name="Wang Z.W."/>
            <person name="Zhao X."/>
            <person name="Zhong W.Y."/>
            <person name="Peng D.H."/>
            <person name="Ahmad S."/>
            <person name="Lan S."/>
            <person name="Zhang J.S."/>
            <person name="Tsai W.C."/>
            <person name="Van de Peer Y."/>
            <person name="Liu Z.J."/>
        </authorList>
    </citation>
    <scope>NUCLEOTIDE SEQUENCE</scope>
    <source>
        <strain evidence="5">CP</strain>
    </source>
</reference>
<dbReference type="FunFam" id="1.25.40.10:FF:000184">
    <property type="entry name" value="Pentatricopeptide repeat-containing protein, chloroplastic"/>
    <property type="match status" value="1"/>
</dbReference>
<evidence type="ECO:0000313" key="6">
    <source>
        <dbReference type="Proteomes" id="UP001180020"/>
    </source>
</evidence>
<dbReference type="GO" id="GO:0008270">
    <property type="term" value="F:zinc ion binding"/>
    <property type="evidence" value="ECO:0007669"/>
    <property type="project" value="InterPro"/>
</dbReference>
<feature type="repeat" description="PPR" evidence="2">
    <location>
        <begin position="329"/>
        <end position="363"/>
    </location>
</feature>
<dbReference type="NCBIfam" id="TIGR00756">
    <property type="entry name" value="PPR"/>
    <property type="match status" value="6"/>
</dbReference>